<dbReference type="EC" id="6.1.1.14" evidence="8"/>
<feature type="binding site" evidence="8">
    <location>
        <begin position="175"/>
        <end position="177"/>
    </location>
    <ligand>
        <name>ATP</name>
        <dbReference type="ChEBI" id="CHEBI:30616"/>
    </ligand>
</feature>
<evidence type="ECO:0000256" key="8">
    <source>
        <dbReference type="HAMAP-Rule" id="MF_00253"/>
    </source>
</evidence>
<evidence type="ECO:0000256" key="5">
    <source>
        <dbReference type="ARBA" id="ARBA00022840"/>
    </source>
</evidence>
<dbReference type="GO" id="GO:0004081">
    <property type="term" value="F:bis(5'-nucleosyl)-tetraphosphatase (asymmetrical) activity"/>
    <property type="evidence" value="ECO:0007669"/>
    <property type="project" value="UniProtKB-ARBA"/>
</dbReference>
<feature type="binding site" evidence="8">
    <location>
        <begin position="301"/>
        <end position="304"/>
    </location>
    <ligand>
        <name>ATP</name>
        <dbReference type="ChEBI" id="CHEBI:30616"/>
    </ligand>
</feature>
<dbReference type="Gene3D" id="3.30.930.10">
    <property type="entry name" value="Bira Bifunctional Protein, Domain 2"/>
    <property type="match status" value="1"/>
</dbReference>
<dbReference type="GO" id="GO:0006426">
    <property type="term" value="P:glycyl-tRNA aminoacylation"/>
    <property type="evidence" value="ECO:0007669"/>
    <property type="project" value="UniProtKB-UniRule"/>
</dbReference>
<dbReference type="GO" id="GO:0005524">
    <property type="term" value="F:ATP binding"/>
    <property type="evidence" value="ECO:0007669"/>
    <property type="project" value="UniProtKB-UniRule"/>
</dbReference>
<evidence type="ECO:0000256" key="1">
    <source>
        <dbReference type="ARBA" id="ARBA00008226"/>
    </source>
</evidence>
<dbReference type="InterPro" id="IPR004154">
    <property type="entry name" value="Anticodon-bd"/>
</dbReference>
<dbReference type="InterPro" id="IPR002315">
    <property type="entry name" value="tRNA-synt_gly"/>
</dbReference>
<keyword evidence="2 8" id="KW-0963">Cytoplasm</keyword>
<comment type="subcellular location">
    <subcellularLocation>
        <location evidence="8">Cytoplasm</location>
    </subcellularLocation>
</comment>
<feature type="binding site" evidence="8">
    <location>
        <begin position="297"/>
        <end position="301"/>
    </location>
    <ligand>
        <name>substrate</name>
    </ligand>
</feature>
<dbReference type="InterPro" id="IPR033731">
    <property type="entry name" value="GlyRS-like_core"/>
</dbReference>
<feature type="binding site" evidence="8">
    <location>
        <position position="143"/>
    </location>
    <ligand>
        <name>substrate</name>
    </ligand>
</feature>
<name>A0A0G1UC05_9BACT</name>
<dbReference type="InterPro" id="IPR022961">
    <property type="entry name" value="Gly_tRNA_ligase_bac"/>
</dbReference>
<dbReference type="PRINTS" id="PR01043">
    <property type="entry name" value="TRNASYNTHGLY"/>
</dbReference>
<evidence type="ECO:0000256" key="7">
    <source>
        <dbReference type="ARBA" id="ARBA00023146"/>
    </source>
</evidence>
<comment type="subunit">
    <text evidence="8">Homodimer.</text>
</comment>
<dbReference type="CDD" id="cd00858">
    <property type="entry name" value="GlyRS_anticodon"/>
    <property type="match status" value="1"/>
</dbReference>
<keyword evidence="7 8" id="KW-0030">Aminoacyl-tRNA synthetase</keyword>
<dbReference type="NCBIfam" id="TIGR00389">
    <property type="entry name" value="glyS_dimeric"/>
    <property type="match status" value="1"/>
</dbReference>
<feature type="binding site" evidence="8">
    <location>
        <begin position="190"/>
        <end position="194"/>
    </location>
    <ligand>
        <name>substrate</name>
    </ligand>
</feature>
<evidence type="ECO:0000256" key="4">
    <source>
        <dbReference type="ARBA" id="ARBA00022741"/>
    </source>
</evidence>
<feature type="binding site" evidence="8">
    <location>
        <begin position="185"/>
        <end position="190"/>
    </location>
    <ligand>
        <name>ATP</name>
        <dbReference type="ChEBI" id="CHEBI:30616"/>
    </ligand>
</feature>
<gene>
    <name evidence="8" type="primary">glyQS</name>
    <name evidence="10" type="ORF">UY23_C0001G0245</name>
</gene>
<comment type="similarity">
    <text evidence="1 8">Belongs to the class-II aminoacyl-tRNA synthetase family.</text>
</comment>
<dbReference type="FunFam" id="3.40.50.800:FF:000002">
    <property type="entry name" value="Glycine--tRNA ligase"/>
    <property type="match status" value="1"/>
</dbReference>
<dbReference type="GO" id="GO:0005737">
    <property type="term" value="C:cytoplasm"/>
    <property type="evidence" value="ECO:0007669"/>
    <property type="project" value="UniProtKB-SubCell"/>
</dbReference>
<dbReference type="PANTHER" id="PTHR10745">
    <property type="entry name" value="GLYCYL-TRNA SYNTHETASE/DNA POLYMERASE SUBUNIT GAMMA-2"/>
    <property type="match status" value="1"/>
</dbReference>
<evidence type="ECO:0000313" key="11">
    <source>
        <dbReference type="Proteomes" id="UP000034956"/>
    </source>
</evidence>
<dbReference type="Pfam" id="PF03129">
    <property type="entry name" value="HGTP_anticodon"/>
    <property type="match status" value="1"/>
</dbReference>
<dbReference type="Gene3D" id="3.40.50.800">
    <property type="entry name" value="Anticodon-binding domain"/>
    <property type="match status" value="1"/>
</dbReference>
<proteinExistence type="inferred from homology"/>
<sequence length="426" mass="49174">MKENFEKIVSLAKRRGFIYPGSEIYGGLGGFYDWGHLGVKLKWNIEWAWWREMVQLRDDVVGIDAALIMNPKVWEASGHVSGFADALVECKKCHHRFKADETKGDECPDCGGKLTGAKQFNLMFKTFVGASEDSSSVAYLRPETAGGIFVNFKNTLSTNRLKIPFGIAQIGKAFRNEINPKDFVFRTREFKQMELEYFVKPGEDEKIFNEWVERRFAWYKTIGLGDVRKREQTKEERAHYSKATTDIEYEFPFGWQEIEGIANRGNFDLSAHAKASGQDFSYLDEETKERFIPYVIEPSAGEERIALALLCDAYTEEKERVVLKFHPKIAPVKVAIFPLLANKPELVKLARKIYEELRLEYTAVWDDRGNIGKRYYAQDEIGTPYCITVDFDSLEKSDVTVRDRDSMKQERIKMKDLKEYLNGKIV</sequence>
<dbReference type="GO" id="GO:0070062">
    <property type="term" value="C:extracellular exosome"/>
    <property type="evidence" value="ECO:0007669"/>
    <property type="project" value="UniProtKB-ARBA"/>
</dbReference>
<evidence type="ECO:0000259" key="9">
    <source>
        <dbReference type="PROSITE" id="PS50862"/>
    </source>
</evidence>
<comment type="catalytic activity">
    <reaction evidence="8">
        <text>tRNA(Gly) + glycine + ATP = glycyl-tRNA(Gly) + AMP + diphosphate</text>
        <dbReference type="Rhea" id="RHEA:16013"/>
        <dbReference type="Rhea" id="RHEA-COMP:9664"/>
        <dbReference type="Rhea" id="RHEA-COMP:9683"/>
        <dbReference type="ChEBI" id="CHEBI:30616"/>
        <dbReference type="ChEBI" id="CHEBI:33019"/>
        <dbReference type="ChEBI" id="CHEBI:57305"/>
        <dbReference type="ChEBI" id="CHEBI:78442"/>
        <dbReference type="ChEBI" id="CHEBI:78522"/>
        <dbReference type="ChEBI" id="CHEBI:456215"/>
        <dbReference type="EC" id="6.1.1.14"/>
    </reaction>
</comment>
<feature type="domain" description="Aminoacyl-transfer RNA synthetases class-II family profile" evidence="9">
    <location>
        <begin position="6"/>
        <end position="327"/>
    </location>
</feature>
<evidence type="ECO:0000313" key="10">
    <source>
        <dbReference type="EMBL" id="KKU91639.1"/>
    </source>
</evidence>
<dbReference type="GO" id="GO:0015966">
    <property type="term" value="P:diadenosine tetraphosphate biosynthetic process"/>
    <property type="evidence" value="ECO:0007669"/>
    <property type="project" value="UniProtKB-ARBA"/>
</dbReference>
<keyword evidence="5 8" id="KW-0067">ATP-binding</keyword>
<dbReference type="InterPro" id="IPR006195">
    <property type="entry name" value="aa-tRNA-synth_II"/>
</dbReference>
<reference evidence="10 11" key="1">
    <citation type="journal article" date="2015" name="Nature">
        <title>rRNA introns, odd ribosomes, and small enigmatic genomes across a large radiation of phyla.</title>
        <authorList>
            <person name="Brown C.T."/>
            <person name="Hug L.A."/>
            <person name="Thomas B.C."/>
            <person name="Sharon I."/>
            <person name="Castelle C.J."/>
            <person name="Singh A."/>
            <person name="Wilkins M.J."/>
            <person name="Williams K.H."/>
            <person name="Banfield J.F."/>
        </authorList>
    </citation>
    <scope>NUCLEOTIDE SEQUENCE [LARGE SCALE GENOMIC DNA]</scope>
</reference>
<dbReference type="InterPro" id="IPR036621">
    <property type="entry name" value="Anticodon-bd_dom_sf"/>
</dbReference>
<organism evidence="10 11">
    <name type="scientific">Candidatus Jorgensenbacteria bacterium GW2011_GWA1_48_11</name>
    <dbReference type="NCBI Taxonomy" id="1618660"/>
    <lineage>
        <taxon>Bacteria</taxon>
        <taxon>Candidatus Joergenseniibacteriota</taxon>
    </lineage>
</organism>
<dbReference type="PATRIC" id="fig|1618660.3.peg.253"/>
<evidence type="ECO:0000256" key="6">
    <source>
        <dbReference type="ARBA" id="ARBA00022917"/>
    </source>
</evidence>
<comment type="caution">
    <text evidence="10">The sequence shown here is derived from an EMBL/GenBank/DDBJ whole genome shotgun (WGS) entry which is preliminary data.</text>
</comment>
<dbReference type="InterPro" id="IPR002314">
    <property type="entry name" value="aa-tRNA-synt_IIb"/>
</dbReference>
<protein>
    <recommendedName>
        <fullName evidence="8">Glycine--tRNA ligase</fullName>
        <ecNumber evidence="8">6.1.1.14</ecNumber>
    </recommendedName>
    <alternativeName>
        <fullName evidence="8">Glycyl-tRNA synthetase</fullName>
        <shortName evidence="8">GlyRS</shortName>
    </alternativeName>
</protein>
<dbReference type="PROSITE" id="PS50862">
    <property type="entry name" value="AA_TRNA_LIGASE_II"/>
    <property type="match status" value="1"/>
</dbReference>
<dbReference type="InterPro" id="IPR027031">
    <property type="entry name" value="Gly-tRNA_synthase/POLG2"/>
</dbReference>
<dbReference type="Pfam" id="PF00587">
    <property type="entry name" value="tRNA-synt_2b"/>
    <property type="match status" value="1"/>
</dbReference>
<dbReference type="HAMAP" id="MF_00253_B">
    <property type="entry name" value="Gly_tRNA_synth_B"/>
    <property type="match status" value="1"/>
</dbReference>
<feature type="binding site" evidence="8">
    <location>
        <position position="98"/>
    </location>
    <ligand>
        <name>substrate</name>
    </ligand>
</feature>
<dbReference type="NCBIfam" id="NF003211">
    <property type="entry name" value="PRK04173.1"/>
    <property type="match status" value="1"/>
</dbReference>
<dbReference type="AlphaFoldDB" id="A0A0G1UC05"/>
<feature type="binding site" evidence="8">
    <location>
        <begin position="257"/>
        <end position="258"/>
    </location>
    <ligand>
        <name>ATP</name>
        <dbReference type="ChEBI" id="CHEBI:30616"/>
    </ligand>
</feature>
<comment type="function">
    <text evidence="8">Catalyzes the attachment of glycine to tRNA(Gly).</text>
</comment>
<dbReference type="GO" id="GO:1990742">
    <property type="term" value="C:microvesicle"/>
    <property type="evidence" value="ECO:0007669"/>
    <property type="project" value="UniProtKB-ARBA"/>
</dbReference>
<keyword evidence="3 8" id="KW-0436">Ligase</keyword>
<dbReference type="PANTHER" id="PTHR10745:SF8">
    <property type="entry name" value="DNA POLYMERASE SUBUNIT GAMMA-2, MITOCHONDRIAL"/>
    <property type="match status" value="1"/>
</dbReference>
<keyword evidence="4 8" id="KW-0547">Nucleotide-binding</keyword>
<keyword evidence="6 8" id="KW-0648">Protein biosynthesis</keyword>
<evidence type="ECO:0000256" key="3">
    <source>
        <dbReference type="ARBA" id="ARBA00022598"/>
    </source>
</evidence>
<dbReference type="EMBL" id="LCPF01000001">
    <property type="protein sequence ID" value="KKU91639.1"/>
    <property type="molecule type" value="Genomic_DNA"/>
</dbReference>
<evidence type="ECO:0000256" key="2">
    <source>
        <dbReference type="ARBA" id="ARBA00022490"/>
    </source>
</evidence>
<dbReference type="SUPFAM" id="SSF55681">
    <property type="entry name" value="Class II aaRS and biotin synthetases"/>
    <property type="match status" value="1"/>
</dbReference>
<dbReference type="GO" id="GO:0004820">
    <property type="term" value="F:glycine-tRNA ligase activity"/>
    <property type="evidence" value="ECO:0007669"/>
    <property type="project" value="UniProtKB-UniRule"/>
</dbReference>
<dbReference type="CDD" id="cd00774">
    <property type="entry name" value="GlyRS-like_core"/>
    <property type="match status" value="1"/>
</dbReference>
<dbReference type="InterPro" id="IPR045864">
    <property type="entry name" value="aa-tRNA-synth_II/BPL/LPL"/>
</dbReference>
<dbReference type="Proteomes" id="UP000034956">
    <property type="component" value="Unassembled WGS sequence"/>
</dbReference>
<dbReference type="SUPFAM" id="SSF52954">
    <property type="entry name" value="Class II aaRS ABD-related"/>
    <property type="match status" value="1"/>
</dbReference>
<accession>A0A0G1UC05</accession>